<keyword evidence="5" id="KW-1185">Reference proteome</keyword>
<name>A0A835MHI5_9ROSI</name>
<evidence type="ECO:0000313" key="5">
    <source>
        <dbReference type="Proteomes" id="UP000657918"/>
    </source>
</evidence>
<feature type="region of interest" description="Disordered" evidence="2">
    <location>
        <begin position="26"/>
        <end position="277"/>
    </location>
</feature>
<feature type="region of interest" description="Disordered" evidence="2">
    <location>
        <begin position="1637"/>
        <end position="1661"/>
    </location>
</feature>
<feature type="compositionally biased region" description="Polar residues" evidence="2">
    <location>
        <begin position="148"/>
        <end position="164"/>
    </location>
</feature>
<feature type="region of interest" description="Disordered" evidence="2">
    <location>
        <begin position="1564"/>
        <end position="1599"/>
    </location>
</feature>
<dbReference type="SMART" id="SM00444">
    <property type="entry name" value="GYF"/>
    <property type="match status" value="1"/>
</dbReference>
<feature type="compositionally biased region" description="Basic and acidic residues" evidence="2">
    <location>
        <begin position="225"/>
        <end position="249"/>
    </location>
</feature>
<comment type="caution">
    <text evidence="4">The sequence shown here is derived from an EMBL/GenBank/DDBJ whole genome shotgun (WGS) entry which is preliminary data.</text>
</comment>
<feature type="compositionally biased region" description="Low complexity" evidence="2">
    <location>
        <begin position="1637"/>
        <end position="1650"/>
    </location>
</feature>
<dbReference type="Pfam" id="PF02213">
    <property type="entry name" value="GYF"/>
    <property type="match status" value="1"/>
</dbReference>
<feature type="domain" description="GYF" evidence="3">
    <location>
        <begin position="575"/>
        <end position="626"/>
    </location>
</feature>
<feature type="compositionally biased region" description="Basic and acidic residues" evidence="2">
    <location>
        <begin position="165"/>
        <end position="215"/>
    </location>
</feature>
<feature type="compositionally biased region" description="Basic and acidic residues" evidence="2">
    <location>
        <begin position="106"/>
        <end position="132"/>
    </location>
</feature>
<dbReference type="OrthoDB" id="6415790at2759"/>
<evidence type="ECO:0000256" key="1">
    <source>
        <dbReference type="SAM" id="Coils"/>
    </source>
</evidence>
<feature type="coiled-coil region" evidence="1">
    <location>
        <begin position="948"/>
        <end position="1042"/>
    </location>
</feature>
<evidence type="ECO:0000259" key="3">
    <source>
        <dbReference type="PROSITE" id="PS50829"/>
    </source>
</evidence>
<dbReference type="PANTHER" id="PTHR46992">
    <property type="entry name" value="GYF DOMAIN-CONTAINING PROTEIN"/>
    <property type="match status" value="1"/>
</dbReference>
<protein>
    <recommendedName>
        <fullName evidence="3">GYF domain-containing protein</fullName>
    </recommendedName>
</protein>
<feature type="compositionally biased region" description="Low complexity" evidence="2">
    <location>
        <begin position="1482"/>
        <end position="1495"/>
    </location>
</feature>
<accession>A0A835MHI5</accession>
<evidence type="ECO:0000313" key="4">
    <source>
        <dbReference type="EMBL" id="KAF9666200.1"/>
    </source>
</evidence>
<keyword evidence="1" id="KW-0175">Coiled coil</keyword>
<evidence type="ECO:0000256" key="2">
    <source>
        <dbReference type="SAM" id="MobiDB-lite"/>
    </source>
</evidence>
<dbReference type="PANTHER" id="PTHR46992:SF1">
    <property type="entry name" value="GYF DOMAIN-CONTAINING PROTEIN"/>
    <property type="match status" value="1"/>
</dbReference>
<feature type="compositionally biased region" description="Polar residues" evidence="2">
    <location>
        <begin position="70"/>
        <end position="95"/>
    </location>
</feature>
<dbReference type="Proteomes" id="UP000657918">
    <property type="component" value="Chromosome 16"/>
</dbReference>
<gene>
    <name evidence="4" type="ORF">SADUNF_Sadunf16G0204700</name>
</gene>
<proteinExistence type="predicted"/>
<sequence length="1686" mass="189174">MTDGKLDFPDDLLLLSCKSTDERLSSFKDRGGIGEDKALLSLPDDSKDQVTADNTIPLSPQWLYAKQVDAKSSTTGSSGETRASNSLSHGNSIDSNLKDSWCLDGSQDKKDRRRIAPDAESSRRWREEERDTGLLGRKDRRKEDQRADSVSTRDISETRTLSSSDRWHDSNNRNTAHESRRDSKWSSRWGPEDKEKDSRSDKRADVEKDEAHSDKQNFGTASRPTSERENDSRDKWRSTSERENDSRDKWRPRHRMEIHSGGPAAYRSAPGFGSDRGRLESPNVRFAAGRGRPNSSGNLQIGKHLTVSSIGSIPMDKNHTFCYPRGKLLDIYRKHKTLPGFDTIPNGMELVSPLTQEVAIKPMAFVAPDAGEEAVLGDIWLGKIRSSGGVNNFSREKNDSSNNNTAGFGEVTLGEENVSFSSKTEEIADTVGKITGNASGQGTGAETFNASMAEEKDTHKDDKQKCVTTVLMDGFVPAVFEKEDSSSVGESCLIDNIVELKAFERQPLSDVAFQNSLKLEDMESATYFEIGSQLPDDSSSLFDFSSAQKNSKSHQFSLNINNEVHQFMGTIMPEELSLCYLDPQGAIQGPYLGIDIIAWFEQGYFGTELPVRLSDAPDGSPFHELGDFMPHLNLKPGCASSTSPSAQVQLSDDVGESLERSTATSASRELKVSAVREDQQWASPGFEAISSVSGQSRLPDHGFARGMEYSDDQRFQNAVTLDEEIVFPGRPGSSGNPLMRDVADIQQFVPKPSTDPAILNEFSGTGMHTHQDEIVHPFGLSMSELSSNSNLRRAQSSNMAPGMGDEFPAQVHAMDPYTEHDAALASHRSFDAVFDQSHYAETWPEDYRKKPLANPHIDLSSANARHLFHRQPEFNDFDKQHLMLQKMQNENQQQNLLSHPFSHTMELGIEQIPSHHIELQFQRQQQELQHQLELQHRQQLELQQHRQLELQQRQLELQQHRQLELQQQRQLELQQQHHLLHQQQQQLRQYQMKLQQQQVLEQLLQHQMPDLGYGQGKGDPLRENLLEQIQFRTQLAAELQQNSHNPRHHDLSLEQIIRAKIDQNNLQEPRTDIMDLLSQVKHGNILPSDLKFHLQQEQMQAQELSLARQQLGIDGERQVSWPWSIDEAGQTFRNTAGHHQSNSTGFNASDFYLQQQRLSTFDEHLSHNKWNHALQEQHQGGFYEPSSMAFDHPTSLPAVTSGIKLDNVNGHSQGPESAEHLYMHSTGQRGSFSSNVSSHHRQVFDDIHASRTEMMESYLPGKQGQQENSWVEGGMHQLHLEAERKRNVSEVTGNSSFWTSAHGDEESSKQVVMDLHQKMGLQSIQSSEDDYRHLMSSSKSRESFWPITEPFSFNDIPDQAATMNDSFMEKPQNLNSNFMLQDNHAVSLSDQLHLGNGERLPLRSKSGALTEEPTFLSGMVDTSHTNRMENKFGTKSAMDKELADLDNRYGSKGMSAMTRCVSHIEENYAEQAETAMDFTNASSRQSSRHSSLSSAGGNGGLHGYEMGLDKFTGEDVSIDRAHAWLLFDRIPSILTRGLDNALHKRPPVSRTYSSKDVLSDMASVSHMKQKNRAGLATSDERRNEPVAATLGGDDQTTGKKELRFRRTSSYNDAGITETSFMDVLKRPVFTEAEAANAAALESSDGSLSGRSGKKKGKKGRQIDPALLGFKVSSNRIMMGEIQHPYE</sequence>
<dbReference type="InterPro" id="IPR035445">
    <property type="entry name" value="GYF-like_dom_sf"/>
</dbReference>
<feature type="region of interest" description="Disordered" evidence="2">
    <location>
        <begin position="1480"/>
        <end position="1499"/>
    </location>
</feature>
<dbReference type="InterPro" id="IPR003169">
    <property type="entry name" value="GYF"/>
</dbReference>
<dbReference type="SUPFAM" id="SSF55277">
    <property type="entry name" value="GYF domain"/>
    <property type="match status" value="1"/>
</dbReference>
<organism evidence="4 5">
    <name type="scientific">Salix dunnii</name>
    <dbReference type="NCBI Taxonomy" id="1413687"/>
    <lineage>
        <taxon>Eukaryota</taxon>
        <taxon>Viridiplantae</taxon>
        <taxon>Streptophyta</taxon>
        <taxon>Embryophyta</taxon>
        <taxon>Tracheophyta</taxon>
        <taxon>Spermatophyta</taxon>
        <taxon>Magnoliopsida</taxon>
        <taxon>eudicotyledons</taxon>
        <taxon>Gunneridae</taxon>
        <taxon>Pentapetalae</taxon>
        <taxon>rosids</taxon>
        <taxon>fabids</taxon>
        <taxon>Malpighiales</taxon>
        <taxon>Salicaceae</taxon>
        <taxon>Saliceae</taxon>
        <taxon>Salix</taxon>
    </lineage>
</organism>
<dbReference type="Gene3D" id="3.30.1490.40">
    <property type="match status" value="1"/>
</dbReference>
<feature type="compositionally biased region" description="Basic and acidic residues" evidence="2">
    <location>
        <begin position="26"/>
        <end position="50"/>
    </location>
</feature>
<dbReference type="PROSITE" id="PS50829">
    <property type="entry name" value="GYF"/>
    <property type="match status" value="1"/>
</dbReference>
<reference evidence="4 5" key="1">
    <citation type="submission" date="2020-10" db="EMBL/GenBank/DDBJ databases">
        <title>Plant Genome Project.</title>
        <authorList>
            <person name="Zhang R.-G."/>
        </authorList>
    </citation>
    <scope>NUCLEOTIDE SEQUENCE [LARGE SCALE GENOMIC DNA]</scope>
    <source>
        <strain evidence="4">FAFU-HL-1</strain>
        <tissue evidence="4">Leaf</tissue>
    </source>
</reference>
<dbReference type="EMBL" id="JADGMS010000016">
    <property type="protein sequence ID" value="KAF9666200.1"/>
    <property type="molecule type" value="Genomic_DNA"/>
</dbReference>